<keyword evidence="1" id="KW-0812">Transmembrane</keyword>
<dbReference type="PANTHER" id="PTHR31549:SF129">
    <property type="entry name" value="DUF4220 DOMAIN-CONTAINING PROTEIN"/>
    <property type="match status" value="1"/>
</dbReference>
<keyword evidence="3" id="KW-1185">Reference proteome</keyword>
<sequence length="406" mass="46885">MAYNAVFQPQHQNRYLVYKLPFPTGRVNQHLHEPKAFGLSPYFSQGSDAQLQSLVEPLFQTLELQIFGFSSIARRNEILREIADRMPEIRSFYAEPIEAEDYMLATWMLRGACLLVCYMQNYDHTIMLIERHLGSYGVICFHCDIVILGNQIPFWLITLLRPGESYKQMLLDHFSNPNLFYDGIAPVLPWEDGVDNLPKHYLEALHRVHFTFPEVQQATDPWELSDDSNRSATELILKGIRFKSCSHDLRDIRFTRSGKLYLPKIFINADFEVLYSNLIAYEISPEVETTFGVLSYIDFLKSLVVNSNDVKVLKEAKILYTILSTDDEIVDALKRVDTYRLSTNDLLRAVKAKIDRHCRSRAKTWVADLKKTHFKSPWTVIALFAAIFVIGLYIVQTVCAVLSVRK</sequence>
<proteinExistence type="predicted"/>
<name>A0ABD1IHX5_SALDI</name>
<comment type="caution">
    <text evidence="2">The sequence shown here is derived from an EMBL/GenBank/DDBJ whole genome shotgun (WGS) entry which is preliminary data.</text>
</comment>
<protein>
    <submittedName>
        <fullName evidence="2">UPF0481 protein</fullName>
    </submittedName>
</protein>
<dbReference type="AlphaFoldDB" id="A0ABD1IHX5"/>
<dbReference type="PANTHER" id="PTHR31549">
    <property type="entry name" value="PROTEIN, PUTATIVE (DUF247)-RELATED-RELATED"/>
    <property type="match status" value="1"/>
</dbReference>
<feature type="transmembrane region" description="Helical" evidence="1">
    <location>
        <begin position="378"/>
        <end position="404"/>
    </location>
</feature>
<evidence type="ECO:0000313" key="2">
    <source>
        <dbReference type="EMBL" id="KAL1568107.1"/>
    </source>
</evidence>
<gene>
    <name evidence="2" type="ORF">AAHA92_03511</name>
</gene>
<organism evidence="2 3">
    <name type="scientific">Salvia divinorum</name>
    <name type="common">Maria pastora</name>
    <name type="synonym">Diviner's sage</name>
    <dbReference type="NCBI Taxonomy" id="28513"/>
    <lineage>
        <taxon>Eukaryota</taxon>
        <taxon>Viridiplantae</taxon>
        <taxon>Streptophyta</taxon>
        <taxon>Embryophyta</taxon>
        <taxon>Tracheophyta</taxon>
        <taxon>Spermatophyta</taxon>
        <taxon>Magnoliopsida</taxon>
        <taxon>eudicotyledons</taxon>
        <taxon>Gunneridae</taxon>
        <taxon>Pentapetalae</taxon>
        <taxon>asterids</taxon>
        <taxon>lamiids</taxon>
        <taxon>Lamiales</taxon>
        <taxon>Lamiaceae</taxon>
        <taxon>Nepetoideae</taxon>
        <taxon>Mentheae</taxon>
        <taxon>Salviinae</taxon>
        <taxon>Salvia</taxon>
        <taxon>Salvia subgen. Calosphace</taxon>
    </lineage>
</organism>
<keyword evidence="1" id="KW-1133">Transmembrane helix</keyword>
<evidence type="ECO:0000256" key="1">
    <source>
        <dbReference type="SAM" id="Phobius"/>
    </source>
</evidence>
<dbReference type="EMBL" id="JBEAFC010000002">
    <property type="protein sequence ID" value="KAL1568107.1"/>
    <property type="molecule type" value="Genomic_DNA"/>
</dbReference>
<evidence type="ECO:0000313" key="3">
    <source>
        <dbReference type="Proteomes" id="UP001567538"/>
    </source>
</evidence>
<dbReference type="Pfam" id="PF03140">
    <property type="entry name" value="DUF247"/>
    <property type="match status" value="1"/>
</dbReference>
<keyword evidence="1" id="KW-0472">Membrane</keyword>
<accession>A0ABD1IHX5</accession>
<dbReference type="InterPro" id="IPR004158">
    <property type="entry name" value="DUF247_pln"/>
</dbReference>
<reference evidence="2 3" key="1">
    <citation type="submission" date="2024-06" db="EMBL/GenBank/DDBJ databases">
        <title>A chromosome level genome sequence of Diviner's sage (Salvia divinorum).</title>
        <authorList>
            <person name="Ford S.A."/>
            <person name="Ro D.-K."/>
            <person name="Ness R.W."/>
            <person name="Phillips M.A."/>
        </authorList>
    </citation>
    <scope>NUCLEOTIDE SEQUENCE [LARGE SCALE GENOMIC DNA]</scope>
    <source>
        <strain evidence="2">SAF-2024a</strain>
        <tissue evidence="2">Leaf</tissue>
    </source>
</reference>
<dbReference type="Proteomes" id="UP001567538">
    <property type="component" value="Unassembled WGS sequence"/>
</dbReference>